<dbReference type="InterPro" id="IPR036259">
    <property type="entry name" value="MFS_trans_sf"/>
</dbReference>
<evidence type="ECO:0000313" key="7">
    <source>
        <dbReference type="EMBL" id="VDL77516.1"/>
    </source>
</evidence>
<dbReference type="GO" id="GO:0022857">
    <property type="term" value="F:transmembrane transporter activity"/>
    <property type="evidence" value="ECO:0007669"/>
    <property type="project" value="InterPro"/>
</dbReference>
<feature type="region of interest" description="Disordered" evidence="5">
    <location>
        <begin position="381"/>
        <end position="415"/>
    </location>
</feature>
<keyword evidence="4" id="KW-0472">Membrane</keyword>
<dbReference type="STRING" id="27835.A0A0N4YBR1"/>
<keyword evidence="8" id="KW-1185">Reference proteome</keyword>
<gene>
    <name evidence="7" type="ORF">NBR_LOCUS13927</name>
</gene>
<dbReference type="OMA" id="YYGVSMK"/>
<dbReference type="Proteomes" id="UP000271162">
    <property type="component" value="Unassembled WGS sequence"/>
</dbReference>
<dbReference type="PROSITE" id="PS50850">
    <property type="entry name" value="MFS"/>
    <property type="match status" value="1"/>
</dbReference>
<proteinExistence type="predicted"/>
<keyword evidence="3" id="KW-1133">Transmembrane helix</keyword>
<evidence type="ECO:0000256" key="5">
    <source>
        <dbReference type="SAM" id="MobiDB-lite"/>
    </source>
</evidence>
<accession>A0A0N4YBR1</accession>
<dbReference type="GO" id="GO:0016020">
    <property type="term" value="C:membrane"/>
    <property type="evidence" value="ECO:0007669"/>
    <property type="project" value="UniProtKB-SubCell"/>
</dbReference>
<evidence type="ECO:0000313" key="9">
    <source>
        <dbReference type="WBParaSite" id="NBR_0001392601-mRNA-1"/>
    </source>
</evidence>
<sequence length="415" mass="46708">MGRIPFFQCYYEEDCELDGRECEHHVYDRSRVKYSAVERWEISCSRGWIRASVQAMYYIGQMAGSMVFGLLGDRIGRKKVFLIAIFLQLTCGFAVVVTPWWWLFALFRAGLGFSHPGIFVIAVVIGAELVGPSYRRLAAVITGLFFAIGQVLLGVEAYFITDYRFLQLAIVSPAILFISYWWLVPESARWLVTQKRYEDADKVLQEAAKWNHATLPDKWWEQLDGDSDNSRSGKVVKQFKLWDLFVTPQLRKRALVTFFLWPVVSMVYYGMALKPNVLGGDIYINFIFAAVVEIPALILVYLLIDRIGRRMLLSCGTIARVGAISASYISLWIVESFGKVFMVVPFAVMAILAGLLTLLCLPETKGKPLPETIAEVEGGEAVELQEFEPLQSKDTTDRTDGAGPTGDTAETAESH</sequence>
<evidence type="ECO:0000256" key="3">
    <source>
        <dbReference type="ARBA" id="ARBA00022989"/>
    </source>
</evidence>
<dbReference type="Gene3D" id="1.20.1250.20">
    <property type="entry name" value="MFS general substrate transporter like domains"/>
    <property type="match status" value="2"/>
</dbReference>
<dbReference type="AlphaFoldDB" id="A0A0N4YBR1"/>
<dbReference type="EMBL" id="UYSL01021191">
    <property type="protein sequence ID" value="VDL77516.1"/>
    <property type="molecule type" value="Genomic_DNA"/>
</dbReference>
<evidence type="ECO:0000256" key="4">
    <source>
        <dbReference type="ARBA" id="ARBA00023136"/>
    </source>
</evidence>
<evidence type="ECO:0000313" key="8">
    <source>
        <dbReference type="Proteomes" id="UP000271162"/>
    </source>
</evidence>
<dbReference type="InterPro" id="IPR020846">
    <property type="entry name" value="MFS_dom"/>
</dbReference>
<dbReference type="SUPFAM" id="SSF103473">
    <property type="entry name" value="MFS general substrate transporter"/>
    <property type="match status" value="1"/>
</dbReference>
<protein>
    <submittedName>
        <fullName evidence="9">MFS domain-containing protein</fullName>
    </submittedName>
</protein>
<dbReference type="Pfam" id="PF00083">
    <property type="entry name" value="Sugar_tr"/>
    <property type="match status" value="1"/>
</dbReference>
<keyword evidence="2" id="KW-0812">Transmembrane</keyword>
<feature type="domain" description="Major facilitator superfamily (MFS) profile" evidence="6">
    <location>
        <begin position="1"/>
        <end position="415"/>
    </location>
</feature>
<comment type="subcellular location">
    <subcellularLocation>
        <location evidence="1">Membrane</location>
        <topology evidence="1">Multi-pass membrane protein</topology>
    </subcellularLocation>
</comment>
<evidence type="ECO:0000259" key="6">
    <source>
        <dbReference type="PROSITE" id="PS50850"/>
    </source>
</evidence>
<reference evidence="7 8" key="2">
    <citation type="submission" date="2018-11" db="EMBL/GenBank/DDBJ databases">
        <authorList>
            <consortium name="Pathogen Informatics"/>
        </authorList>
    </citation>
    <scope>NUCLEOTIDE SEQUENCE [LARGE SCALE GENOMIC DNA]</scope>
</reference>
<evidence type="ECO:0000256" key="2">
    <source>
        <dbReference type="ARBA" id="ARBA00022692"/>
    </source>
</evidence>
<dbReference type="PANTHER" id="PTHR24064">
    <property type="entry name" value="SOLUTE CARRIER FAMILY 22 MEMBER"/>
    <property type="match status" value="1"/>
</dbReference>
<name>A0A0N4YBR1_NIPBR</name>
<organism evidence="9">
    <name type="scientific">Nippostrongylus brasiliensis</name>
    <name type="common">Rat hookworm</name>
    <dbReference type="NCBI Taxonomy" id="27835"/>
    <lineage>
        <taxon>Eukaryota</taxon>
        <taxon>Metazoa</taxon>
        <taxon>Ecdysozoa</taxon>
        <taxon>Nematoda</taxon>
        <taxon>Chromadorea</taxon>
        <taxon>Rhabditida</taxon>
        <taxon>Rhabditina</taxon>
        <taxon>Rhabditomorpha</taxon>
        <taxon>Strongyloidea</taxon>
        <taxon>Heligmosomidae</taxon>
        <taxon>Nippostrongylus</taxon>
    </lineage>
</organism>
<evidence type="ECO:0000256" key="1">
    <source>
        <dbReference type="ARBA" id="ARBA00004141"/>
    </source>
</evidence>
<dbReference type="WBParaSite" id="NBR_0001392601-mRNA-1">
    <property type="protein sequence ID" value="NBR_0001392601-mRNA-1"/>
    <property type="gene ID" value="NBR_0001392601"/>
</dbReference>
<reference evidence="9" key="1">
    <citation type="submission" date="2016-04" db="UniProtKB">
        <authorList>
            <consortium name="WormBaseParasite"/>
        </authorList>
    </citation>
    <scope>IDENTIFICATION</scope>
</reference>
<dbReference type="InterPro" id="IPR005828">
    <property type="entry name" value="MFS_sugar_transport-like"/>
</dbReference>